<protein>
    <submittedName>
        <fullName evidence="3">Putative universal stress protein</fullName>
    </submittedName>
</protein>
<dbReference type="InterPro" id="IPR006015">
    <property type="entry name" value="Universal_stress_UspA"/>
</dbReference>
<comment type="caution">
    <text evidence="3">The sequence shown here is derived from an EMBL/GenBank/DDBJ whole genome shotgun (WGS) entry which is preliminary data.</text>
</comment>
<comment type="similarity">
    <text evidence="1">Belongs to the universal stress protein A family.</text>
</comment>
<dbReference type="EMBL" id="VSSQ01000392">
    <property type="protein sequence ID" value="MPL93425.1"/>
    <property type="molecule type" value="Genomic_DNA"/>
</dbReference>
<dbReference type="Pfam" id="PF00582">
    <property type="entry name" value="Usp"/>
    <property type="match status" value="1"/>
</dbReference>
<dbReference type="InterPro" id="IPR006016">
    <property type="entry name" value="UspA"/>
</dbReference>
<evidence type="ECO:0000256" key="1">
    <source>
        <dbReference type="ARBA" id="ARBA00008791"/>
    </source>
</evidence>
<dbReference type="AlphaFoldDB" id="A0A644VPY7"/>
<proteinExistence type="inferred from homology"/>
<name>A0A644VPY7_9ZZZZ</name>
<reference evidence="3" key="1">
    <citation type="submission" date="2019-08" db="EMBL/GenBank/DDBJ databases">
        <authorList>
            <person name="Kucharzyk K."/>
            <person name="Murdoch R.W."/>
            <person name="Higgins S."/>
            <person name="Loffler F."/>
        </authorList>
    </citation>
    <scope>NUCLEOTIDE SEQUENCE</scope>
</reference>
<gene>
    <name evidence="3" type="ORF">SDC9_39552</name>
</gene>
<dbReference type="PIRSF" id="PIRSF006276">
    <property type="entry name" value="UspA"/>
    <property type="match status" value="1"/>
</dbReference>
<dbReference type="SUPFAM" id="SSF52402">
    <property type="entry name" value="Adenine nucleotide alpha hydrolases-like"/>
    <property type="match status" value="1"/>
</dbReference>
<evidence type="ECO:0000259" key="2">
    <source>
        <dbReference type="Pfam" id="PF00582"/>
    </source>
</evidence>
<feature type="domain" description="UspA" evidence="2">
    <location>
        <begin position="1"/>
        <end position="141"/>
    </location>
</feature>
<dbReference type="CDD" id="cd00293">
    <property type="entry name" value="USP-like"/>
    <property type="match status" value="1"/>
</dbReference>
<dbReference type="PANTHER" id="PTHR46268">
    <property type="entry name" value="STRESS RESPONSE PROTEIN NHAX"/>
    <property type="match status" value="1"/>
</dbReference>
<dbReference type="PANTHER" id="PTHR46268:SF6">
    <property type="entry name" value="UNIVERSAL STRESS PROTEIN UP12"/>
    <property type="match status" value="1"/>
</dbReference>
<evidence type="ECO:0000313" key="3">
    <source>
        <dbReference type="EMBL" id="MPL93425.1"/>
    </source>
</evidence>
<dbReference type="Gene3D" id="3.40.50.620">
    <property type="entry name" value="HUPs"/>
    <property type="match status" value="1"/>
</dbReference>
<organism evidence="3">
    <name type="scientific">bioreactor metagenome</name>
    <dbReference type="NCBI Taxonomy" id="1076179"/>
    <lineage>
        <taxon>unclassified sequences</taxon>
        <taxon>metagenomes</taxon>
        <taxon>ecological metagenomes</taxon>
    </lineage>
</organism>
<accession>A0A644VPY7</accession>
<dbReference type="PRINTS" id="PR01438">
    <property type="entry name" value="UNVRSLSTRESS"/>
</dbReference>
<sequence>MFTKILVAIDGSDISKSAFYKAIELAKLSKAELHAIYVIESGMISPGPVDTSWELIYQRFEKEGRDIMAELVEDAAKKGVKATPHLEAGHAGDTILTKAAELECDLIVVGSRGKSKLDRLLIGSVSSHIVNYAKTNTLIIKK</sequence>
<dbReference type="InterPro" id="IPR014729">
    <property type="entry name" value="Rossmann-like_a/b/a_fold"/>
</dbReference>